<dbReference type="AlphaFoldDB" id="A0A0A0EHN2"/>
<evidence type="ECO:0000313" key="2">
    <source>
        <dbReference type="EMBL" id="KGM49815.1"/>
    </source>
</evidence>
<name>A0A0A0EHN2_9RHOB</name>
<comment type="caution">
    <text evidence="2">The sequence shown here is derived from an EMBL/GenBank/DDBJ whole genome shotgun (WGS) entry which is preliminary data.</text>
</comment>
<keyword evidence="1" id="KW-0732">Signal</keyword>
<evidence type="ECO:0000313" key="3">
    <source>
        <dbReference type="Proteomes" id="UP000030004"/>
    </source>
</evidence>
<evidence type="ECO:0000256" key="1">
    <source>
        <dbReference type="SAM" id="SignalP"/>
    </source>
</evidence>
<keyword evidence="3" id="KW-1185">Reference proteome</keyword>
<organism evidence="2 3">
    <name type="scientific">Pseudooceanicola atlanticus</name>
    <dbReference type="NCBI Taxonomy" id="1461694"/>
    <lineage>
        <taxon>Bacteria</taxon>
        <taxon>Pseudomonadati</taxon>
        <taxon>Pseudomonadota</taxon>
        <taxon>Alphaproteobacteria</taxon>
        <taxon>Rhodobacterales</taxon>
        <taxon>Paracoccaceae</taxon>
        <taxon>Pseudooceanicola</taxon>
    </lineage>
</organism>
<feature type="signal peptide" evidence="1">
    <location>
        <begin position="1"/>
        <end position="22"/>
    </location>
</feature>
<reference evidence="2 3" key="1">
    <citation type="journal article" date="2015" name="Antonie Van Leeuwenhoek">
        <title>Pseudooceanicola atlanticus gen. nov. sp. nov., isolated from surface seawater of the Atlantic Ocean and reclassification of Oceanicola batsensis, Oceanicola marinus, Oceanicola nitratireducens, Oceanicola nanhaiensis, Oceanicola antarcticus and Oceanicola flagellatus, as Pseudooceanicola batsensis comb. nov., Pseudooceanicola marinus comb. nov., Pseudooceanicola nitratireducens comb. nov., Pseudooceanicola nanhaiensis comb. nov., Pseudooceanicola antarcticus comb. nov., and Pseudooceanicola flagellatus comb. nov.</title>
        <authorList>
            <person name="Lai Q."/>
            <person name="Li G."/>
            <person name="Liu X."/>
            <person name="Du Y."/>
            <person name="Sun F."/>
            <person name="Shao Z."/>
        </authorList>
    </citation>
    <scope>NUCLEOTIDE SEQUENCE [LARGE SCALE GENOMIC DNA]</scope>
    <source>
        <strain evidence="2 3">22II-s11g</strain>
    </source>
</reference>
<dbReference type="Proteomes" id="UP000030004">
    <property type="component" value="Unassembled WGS sequence"/>
</dbReference>
<dbReference type="STRING" id="1461694.ATO9_07345"/>
<dbReference type="RefSeq" id="WP_043747218.1">
    <property type="nucleotide sequence ID" value="NZ_AQQX01000002.1"/>
</dbReference>
<proteinExistence type="predicted"/>
<protein>
    <submittedName>
        <fullName evidence="2">Uncharacterized protein</fullName>
    </submittedName>
</protein>
<feature type="chain" id="PRO_5001962195" evidence="1">
    <location>
        <begin position="23"/>
        <end position="325"/>
    </location>
</feature>
<gene>
    <name evidence="2" type="ORF">ATO9_07345</name>
</gene>
<accession>A0A0A0EHN2</accession>
<sequence>MTDGRFPLVLAAWLVLPVQLHAQPAGELVPVPPIPTTPGVMLDTPAPIIVPPTVLPSPGISVPDIAMPTIPEMPDVNGQGWTGDPVGLQLRYSAEVALSSLRMQFELSSKSFDLWLGQEDPIASRVEPWRLRHREILAELHAQLAAHSPPKTDRVDTENLKALLEQVKQDGLRMEETFKHVDARLDALADRRVAYCEAQRTDLFMGCMHFEPEPVAAIPAGPDILGLFDQTLIRTFNFGTVTPVELTVLTFDEGRWIRSEDPQLRYGKPFLVEVEFDKPTSARFFEVPLRYSEDRSRSVRVFATSDAPEIFRSGPVILDDPKRKE</sequence>
<dbReference type="EMBL" id="AQQX01000002">
    <property type="protein sequence ID" value="KGM49815.1"/>
    <property type="molecule type" value="Genomic_DNA"/>
</dbReference>